<accession>G0L778</accession>
<dbReference type="Proteomes" id="UP000008898">
    <property type="component" value="Chromosome"/>
</dbReference>
<dbReference type="AlphaFoldDB" id="G0L778"/>
<dbReference type="HOGENOM" id="CLU_2775140_0_0_10"/>
<evidence type="ECO:0000313" key="3">
    <source>
        <dbReference type="Proteomes" id="UP000008898"/>
    </source>
</evidence>
<organism evidence="2 3">
    <name type="scientific">Zobellia galactanivorans (strain DSM 12802 / CCUG 47099 / CIP 106680 / NCIMB 13871 / Dsij)</name>
    <dbReference type="NCBI Taxonomy" id="63186"/>
    <lineage>
        <taxon>Bacteria</taxon>
        <taxon>Pseudomonadati</taxon>
        <taxon>Bacteroidota</taxon>
        <taxon>Flavobacteriia</taxon>
        <taxon>Flavobacteriales</taxon>
        <taxon>Flavobacteriaceae</taxon>
        <taxon>Zobellia</taxon>
    </lineage>
</organism>
<feature type="transmembrane region" description="Helical" evidence="1">
    <location>
        <begin position="38"/>
        <end position="57"/>
    </location>
</feature>
<reference evidence="3" key="1">
    <citation type="submission" date="2009-07" db="EMBL/GenBank/DDBJ databases">
        <title>Complete genome sequence of Zobellia galactanivorans Dsij.</title>
        <authorList>
            <consortium name="Genoscope - CEA"/>
        </authorList>
    </citation>
    <scope>NUCLEOTIDE SEQUENCE [LARGE SCALE GENOMIC DNA]</scope>
    <source>
        <strain evidence="3">DSM 12802 / CCUG 47099 / CIP 106680 / NCIMB 13871 / Dsij</strain>
    </source>
</reference>
<keyword evidence="1" id="KW-0812">Transmembrane</keyword>
<feature type="transmembrane region" description="Helical" evidence="1">
    <location>
        <begin position="7"/>
        <end position="26"/>
    </location>
</feature>
<name>G0L778_ZOBGA</name>
<keyword evidence="1" id="KW-1133">Transmembrane helix</keyword>
<proteinExistence type="predicted"/>
<keyword evidence="3" id="KW-1185">Reference proteome</keyword>
<gene>
    <name evidence="2" type="ordered locus">zobellia_3070</name>
</gene>
<dbReference type="KEGG" id="zga:ZOBELLIA_3070"/>
<dbReference type="EMBL" id="FP476056">
    <property type="protein sequence ID" value="CAZ97209.1"/>
    <property type="molecule type" value="Genomic_DNA"/>
</dbReference>
<protein>
    <submittedName>
        <fullName evidence="2">Hypothetical membrane protein</fullName>
    </submittedName>
</protein>
<sequence>MNLSTKAFWVGSPGWIYLNSIPYIWLQSLVMWAMNSGPLSILIFFGFPFLLMGWLSVHSPISRTGFLQI</sequence>
<keyword evidence="1" id="KW-0472">Membrane</keyword>
<reference evidence="2 3" key="2">
    <citation type="journal article" date="2012" name="Environ. Microbiol.">
        <title>Characterization of the first alginolytic operons in a marine bacterium: from their emergence in marine Flavobacteriia to their independent transfers to marine Proteobacteria and human gut Bacteroides.</title>
        <authorList>
            <person name="Thomas F."/>
            <person name="Barbeyron T."/>
            <person name="Tonon T."/>
            <person name="Genicot S."/>
            <person name="Czjzek M."/>
            <person name="Michel G."/>
        </authorList>
    </citation>
    <scope>NUCLEOTIDE SEQUENCE [LARGE SCALE GENOMIC DNA]</scope>
    <source>
        <strain evidence="3">DSM 12802 / CCUG 47099 / CIP 106680 / NCIMB 13871 / Dsij</strain>
    </source>
</reference>
<evidence type="ECO:0000313" key="2">
    <source>
        <dbReference type="EMBL" id="CAZ97209.1"/>
    </source>
</evidence>
<evidence type="ECO:0000256" key="1">
    <source>
        <dbReference type="SAM" id="Phobius"/>
    </source>
</evidence>